<feature type="domain" description="ABC transporter" evidence="5">
    <location>
        <begin position="21"/>
        <end position="261"/>
    </location>
</feature>
<dbReference type="SMART" id="SM00382">
    <property type="entry name" value="AAA"/>
    <property type="match status" value="1"/>
</dbReference>
<proteinExistence type="inferred from homology"/>
<dbReference type="RefSeq" id="WP_167165866.1">
    <property type="nucleotide sequence ID" value="NZ_BAAAOO010000015.1"/>
</dbReference>
<evidence type="ECO:0000256" key="2">
    <source>
        <dbReference type="ARBA" id="ARBA00022448"/>
    </source>
</evidence>
<keyword evidence="3" id="KW-0547">Nucleotide-binding</keyword>
<dbReference type="PROSITE" id="PS50893">
    <property type="entry name" value="ABC_TRANSPORTER_2"/>
    <property type="match status" value="1"/>
</dbReference>
<dbReference type="CDD" id="cd03225">
    <property type="entry name" value="ABC_cobalt_CbiO_domain1"/>
    <property type="match status" value="1"/>
</dbReference>
<name>A0ABX0SJ05_9ACTN</name>
<dbReference type="InterPro" id="IPR017871">
    <property type="entry name" value="ABC_transporter-like_CS"/>
</dbReference>
<reference evidence="6 7" key="1">
    <citation type="submission" date="2020-02" db="EMBL/GenBank/DDBJ databases">
        <title>Sequencing the genomes of 1000 actinobacteria strains.</title>
        <authorList>
            <person name="Klenk H.-P."/>
        </authorList>
    </citation>
    <scope>NUCLEOTIDE SEQUENCE [LARGE SCALE GENOMIC DNA]</scope>
    <source>
        <strain evidence="6 7">DSM 19609</strain>
    </source>
</reference>
<dbReference type="SUPFAM" id="SSF52540">
    <property type="entry name" value="P-loop containing nucleoside triphosphate hydrolases"/>
    <property type="match status" value="1"/>
</dbReference>
<keyword evidence="4 6" id="KW-0067">ATP-binding</keyword>
<keyword evidence="2" id="KW-0813">Transport</keyword>
<dbReference type="InterPro" id="IPR003439">
    <property type="entry name" value="ABC_transporter-like_ATP-bd"/>
</dbReference>
<evidence type="ECO:0000256" key="4">
    <source>
        <dbReference type="ARBA" id="ARBA00022840"/>
    </source>
</evidence>
<dbReference type="InterPro" id="IPR050095">
    <property type="entry name" value="ECF_ABC_transporter_ATP-bd"/>
</dbReference>
<dbReference type="EMBL" id="JAAMOZ010000001">
    <property type="protein sequence ID" value="NIH56721.1"/>
    <property type="molecule type" value="Genomic_DNA"/>
</dbReference>
<dbReference type="PANTHER" id="PTHR43553">
    <property type="entry name" value="HEAVY METAL TRANSPORTER"/>
    <property type="match status" value="1"/>
</dbReference>
<evidence type="ECO:0000259" key="5">
    <source>
        <dbReference type="PROSITE" id="PS50893"/>
    </source>
</evidence>
<dbReference type="PROSITE" id="PS00211">
    <property type="entry name" value="ABC_TRANSPORTER_1"/>
    <property type="match status" value="1"/>
</dbReference>
<evidence type="ECO:0000313" key="7">
    <source>
        <dbReference type="Proteomes" id="UP000749311"/>
    </source>
</evidence>
<dbReference type="InterPro" id="IPR003593">
    <property type="entry name" value="AAA+_ATPase"/>
</dbReference>
<dbReference type="Proteomes" id="UP000749311">
    <property type="component" value="Unassembled WGS sequence"/>
</dbReference>
<dbReference type="Gene3D" id="3.40.50.300">
    <property type="entry name" value="P-loop containing nucleotide triphosphate hydrolases"/>
    <property type="match status" value="1"/>
</dbReference>
<keyword evidence="7" id="KW-1185">Reference proteome</keyword>
<dbReference type="Pfam" id="PF00005">
    <property type="entry name" value="ABC_tran"/>
    <property type="match status" value="1"/>
</dbReference>
<comment type="similarity">
    <text evidence="1">Belongs to the ABC transporter superfamily.</text>
</comment>
<dbReference type="InterPro" id="IPR027417">
    <property type="entry name" value="P-loop_NTPase"/>
</dbReference>
<protein>
    <submittedName>
        <fullName evidence="6">Energy-coupling factor transporter ATP-binding protein EcfA2</fullName>
    </submittedName>
</protein>
<gene>
    <name evidence="6" type="ORF">FB473_001366</name>
</gene>
<dbReference type="GO" id="GO:0005524">
    <property type="term" value="F:ATP binding"/>
    <property type="evidence" value="ECO:0007669"/>
    <property type="project" value="UniProtKB-KW"/>
</dbReference>
<organism evidence="6 7">
    <name type="scientific">Brooklawnia cerclae</name>
    <dbReference type="NCBI Taxonomy" id="349934"/>
    <lineage>
        <taxon>Bacteria</taxon>
        <taxon>Bacillati</taxon>
        <taxon>Actinomycetota</taxon>
        <taxon>Actinomycetes</taxon>
        <taxon>Propionibacteriales</taxon>
        <taxon>Propionibacteriaceae</taxon>
        <taxon>Brooklawnia</taxon>
    </lineage>
</organism>
<dbReference type="InterPro" id="IPR015856">
    <property type="entry name" value="ABC_transpr_CbiO/EcfA_su"/>
</dbReference>
<sequence>MTGSAPIPIDASATDRGEPAITVTNLTWRYEGGDKDALDGINLTIRSHEFVGVVGPNESGKTTLASAMKGIIPQSFNGIYHGSVELFGKDIRDYDAAQCAGLVGLVFSDPDAQFTSMSVEEEITFGLENLGIETDEIGRRLDWVVELAGLEGLLAKSPFELSGGQKQRVAIASVLAMRPRVMILDEPTSMLDPVSKAGVFSLLQHLKQTLDMTIVVIEHNVERLVEVCDRMFMVAGGRVVVDADLDAFFGQLDATARESIRIPGTVVFAESALADPVSMRHPGVRLDDIVSTCRQTLRSA</sequence>
<evidence type="ECO:0000256" key="3">
    <source>
        <dbReference type="ARBA" id="ARBA00022741"/>
    </source>
</evidence>
<evidence type="ECO:0000313" key="6">
    <source>
        <dbReference type="EMBL" id="NIH56721.1"/>
    </source>
</evidence>
<comment type="caution">
    <text evidence="6">The sequence shown here is derived from an EMBL/GenBank/DDBJ whole genome shotgun (WGS) entry which is preliminary data.</text>
</comment>
<evidence type="ECO:0000256" key="1">
    <source>
        <dbReference type="ARBA" id="ARBA00005417"/>
    </source>
</evidence>
<accession>A0ABX0SJ05</accession>